<comment type="caution">
    <text evidence="1">The sequence shown here is derived from an EMBL/GenBank/DDBJ whole genome shotgun (WGS) entry which is preliminary data.</text>
</comment>
<dbReference type="OrthoDB" id="1922322at2759"/>
<keyword evidence="2" id="KW-1185">Reference proteome</keyword>
<protein>
    <recommendedName>
        <fullName evidence="3">DUF4228 domain-containing protein</fullName>
    </recommendedName>
</protein>
<dbReference type="EMBL" id="NKXS01008364">
    <property type="protein sequence ID" value="PIM98488.1"/>
    <property type="molecule type" value="Genomic_DNA"/>
</dbReference>
<dbReference type="Pfam" id="PF14009">
    <property type="entry name" value="PADRE"/>
    <property type="match status" value="1"/>
</dbReference>
<proteinExistence type="predicted"/>
<dbReference type="STRING" id="429701.A0A2G9FZJ3"/>
<accession>A0A2G9FZJ3</accession>
<evidence type="ECO:0000313" key="2">
    <source>
        <dbReference type="Proteomes" id="UP000231279"/>
    </source>
</evidence>
<evidence type="ECO:0008006" key="3">
    <source>
        <dbReference type="Google" id="ProtNLM"/>
    </source>
</evidence>
<dbReference type="InterPro" id="IPR025322">
    <property type="entry name" value="PADRE_dom"/>
</dbReference>
<evidence type="ECO:0000313" key="1">
    <source>
        <dbReference type="EMBL" id="PIM98488.1"/>
    </source>
</evidence>
<gene>
    <name evidence="1" type="ORF">CDL12_29033</name>
</gene>
<dbReference type="Proteomes" id="UP000231279">
    <property type="component" value="Unassembled WGS sequence"/>
</dbReference>
<reference evidence="2" key="1">
    <citation type="journal article" date="2018" name="Gigascience">
        <title>Genome assembly of the Pink Ipe (Handroanthus impetiginosus, Bignoniaceae), a highly valued, ecologically keystone Neotropical timber forest tree.</title>
        <authorList>
            <person name="Silva-Junior O.B."/>
            <person name="Grattapaglia D."/>
            <person name="Novaes E."/>
            <person name="Collevatti R.G."/>
        </authorList>
    </citation>
    <scope>NUCLEOTIDE SEQUENCE [LARGE SCALE GENOMIC DNA]</scope>
    <source>
        <strain evidence="2">cv. UFG-1</strain>
    </source>
</reference>
<dbReference type="AlphaFoldDB" id="A0A2G9FZJ3"/>
<dbReference type="PANTHER" id="PTHR33052">
    <property type="entry name" value="DUF4228 DOMAIN PROTEIN-RELATED"/>
    <property type="match status" value="1"/>
</dbReference>
<sequence>MGNYISCTFLTPKLRSPKSARVILPGGEIRQFRQPVKAAELMLECPSYCLVNSKSLNIGRRFSPLSADEDLEFGNFYVMLPMRRVNSIVTAADVAVFLMAANAAPKRISGGNSVKISPEAAAAPVDDSNENGRSRLDLEGVAPDYKYRLAGCRSKKPGLDTITEEPVCPR</sequence>
<organism evidence="1 2">
    <name type="scientific">Handroanthus impetiginosus</name>
    <dbReference type="NCBI Taxonomy" id="429701"/>
    <lineage>
        <taxon>Eukaryota</taxon>
        <taxon>Viridiplantae</taxon>
        <taxon>Streptophyta</taxon>
        <taxon>Embryophyta</taxon>
        <taxon>Tracheophyta</taxon>
        <taxon>Spermatophyta</taxon>
        <taxon>Magnoliopsida</taxon>
        <taxon>eudicotyledons</taxon>
        <taxon>Gunneridae</taxon>
        <taxon>Pentapetalae</taxon>
        <taxon>asterids</taxon>
        <taxon>lamiids</taxon>
        <taxon>Lamiales</taxon>
        <taxon>Bignoniaceae</taxon>
        <taxon>Crescentiina</taxon>
        <taxon>Tabebuia alliance</taxon>
        <taxon>Handroanthus</taxon>
    </lineage>
</organism>
<name>A0A2G9FZJ3_9LAMI</name>